<accession>X1DBB8</accession>
<proteinExistence type="predicted"/>
<dbReference type="AlphaFoldDB" id="X1DBB8"/>
<comment type="caution">
    <text evidence="1">The sequence shown here is derived from an EMBL/GenBank/DDBJ whole genome shotgun (WGS) entry which is preliminary data.</text>
</comment>
<feature type="non-terminal residue" evidence="1">
    <location>
        <position position="1"/>
    </location>
</feature>
<gene>
    <name evidence="1" type="ORF">S01H4_47823</name>
</gene>
<reference evidence="1" key="1">
    <citation type="journal article" date="2014" name="Front. Microbiol.">
        <title>High frequency of phylogenetically diverse reductive dehalogenase-homologous genes in deep subseafloor sedimentary metagenomes.</title>
        <authorList>
            <person name="Kawai M."/>
            <person name="Futagami T."/>
            <person name="Toyoda A."/>
            <person name="Takaki Y."/>
            <person name="Nishi S."/>
            <person name="Hori S."/>
            <person name="Arai W."/>
            <person name="Tsubouchi T."/>
            <person name="Morono Y."/>
            <person name="Uchiyama I."/>
            <person name="Ito T."/>
            <person name="Fujiyama A."/>
            <person name="Inagaki F."/>
            <person name="Takami H."/>
        </authorList>
    </citation>
    <scope>NUCLEOTIDE SEQUENCE</scope>
    <source>
        <strain evidence="1">Expedition CK06-06</strain>
    </source>
</reference>
<dbReference type="EMBL" id="BART01026894">
    <property type="protein sequence ID" value="GAH02369.1"/>
    <property type="molecule type" value="Genomic_DNA"/>
</dbReference>
<dbReference type="Gene3D" id="3.90.550.10">
    <property type="entry name" value="Spore Coat Polysaccharide Biosynthesis Protein SpsA, Chain A"/>
    <property type="match status" value="1"/>
</dbReference>
<sequence>SFYSERAIPYIIPIERSIDIDNEIDFILAELVMKKYGFE</sequence>
<name>X1DBB8_9ZZZZ</name>
<organism evidence="1">
    <name type="scientific">marine sediment metagenome</name>
    <dbReference type="NCBI Taxonomy" id="412755"/>
    <lineage>
        <taxon>unclassified sequences</taxon>
        <taxon>metagenomes</taxon>
        <taxon>ecological metagenomes</taxon>
    </lineage>
</organism>
<protein>
    <submittedName>
        <fullName evidence="1">Uncharacterized protein</fullName>
    </submittedName>
</protein>
<evidence type="ECO:0000313" key="1">
    <source>
        <dbReference type="EMBL" id="GAH02369.1"/>
    </source>
</evidence>
<dbReference type="InterPro" id="IPR029044">
    <property type="entry name" value="Nucleotide-diphossugar_trans"/>
</dbReference>